<organism evidence="2 3">
    <name type="scientific">Methanocorpusculum petauri</name>
    <dbReference type="NCBI Taxonomy" id="3002863"/>
    <lineage>
        <taxon>Archaea</taxon>
        <taxon>Methanobacteriati</taxon>
        <taxon>Methanobacteriota</taxon>
        <taxon>Stenosarchaea group</taxon>
        <taxon>Methanomicrobia</taxon>
        <taxon>Methanomicrobiales</taxon>
        <taxon>Methanocorpusculaceae</taxon>
        <taxon>Methanocorpusculum</taxon>
    </lineage>
</organism>
<reference evidence="2" key="1">
    <citation type="submission" date="2022-12" db="EMBL/GenBank/DDBJ databases">
        <title>Isolation and characterisation of novel Methanocorpusculum spp. from native Australian herbivores indicates the genus is ancestrally host-associated.</title>
        <authorList>
            <person name="Volmer J.G."/>
            <person name="Soo R.M."/>
            <person name="Evans P.N."/>
            <person name="Hoedt E.C."/>
            <person name="Astorga Alsina A.L."/>
            <person name="Woodcroft B.J."/>
            <person name="Tyson G.W."/>
            <person name="Hugenholtz P."/>
            <person name="Morrison M."/>
        </authorList>
    </citation>
    <scope>NUCLEOTIDE SEQUENCE</scope>
    <source>
        <strain evidence="2">MG</strain>
    </source>
</reference>
<sequence length="226" mass="23467">MKKYLLTAVLCLFLIAACGVTTVSAFAENEAGLTINSEPSGATVTVSGKLVGYTPVFTVIPGDAMANVRVEIPGNTYEVWKGSAYVPSGQNVSMNVTVYKKSEGAKDVGLVSVSGTEGAQVFLDNSYYGTIADGSFTIDNVKLGLHSVEVKAEGYNEYATLIEVRPKNFATANVAADLVPVSSGADVPTTAGTPLSTTVPPAPTKSPVCVVLPVIALMGAWAVLRR</sequence>
<dbReference type="PANTHER" id="PTHR36194">
    <property type="entry name" value="S-LAYER-LIKE PROTEIN"/>
    <property type="match status" value="1"/>
</dbReference>
<evidence type="ECO:0000313" key="3">
    <source>
        <dbReference type="Proteomes" id="UP001141422"/>
    </source>
</evidence>
<dbReference type="Pfam" id="PF08308">
    <property type="entry name" value="PEGA"/>
    <property type="match status" value="2"/>
</dbReference>
<dbReference type="InterPro" id="IPR013229">
    <property type="entry name" value="PEGA"/>
</dbReference>
<protein>
    <submittedName>
        <fullName evidence="2">PEGA domain-containing protein</fullName>
    </submittedName>
</protein>
<evidence type="ECO:0000259" key="1">
    <source>
        <dbReference type="Pfam" id="PF08308"/>
    </source>
</evidence>
<feature type="domain" description="PEGA" evidence="1">
    <location>
        <begin position="32"/>
        <end position="98"/>
    </location>
</feature>
<dbReference type="PROSITE" id="PS51257">
    <property type="entry name" value="PROKAR_LIPOPROTEIN"/>
    <property type="match status" value="1"/>
</dbReference>
<name>A0ABT4IHI8_9EURY</name>
<dbReference type="InterPro" id="IPR013784">
    <property type="entry name" value="Carb-bd-like_fold"/>
</dbReference>
<dbReference type="EMBL" id="JAPTGB010000018">
    <property type="protein sequence ID" value="MCZ0861206.1"/>
    <property type="molecule type" value="Genomic_DNA"/>
</dbReference>
<proteinExistence type="predicted"/>
<keyword evidence="3" id="KW-1185">Reference proteome</keyword>
<dbReference type="PANTHER" id="PTHR36194:SF1">
    <property type="entry name" value="S-LAYER-LIKE PROTEIN"/>
    <property type="match status" value="1"/>
</dbReference>
<dbReference type="SUPFAM" id="SSF49452">
    <property type="entry name" value="Starch-binding domain-like"/>
    <property type="match status" value="1"/>
</dbReference>
<comment type="caution">
    <text evidence="2">The sequence shown here is derived from an EMBL/GenBank/DDBJ whole genome shotgun (WGS) entry which is preliminary data.</text>
</comment>
<evidence type="ECO:0000313" key="2">
    <source>
        <dbReference type="EMBL" id="MCZ0861206.1"/>
    </source>
</evidence>
<dbReference type="Proteomes" id="UP001141422">
    <property type="component" value="Unassembled WGS sequence"/>
</dbReference>
<accession>A0ABT4IHI8</accession>
<dbReference type="RefSeq" id="WP_268925397.1">
    <property type="nucleotide sequence ID" value="NZ_JAPTGB010000018.1"/>
</dbReference>
<feature type="domain" description="PEGA" evidence="1">
    <location>
        <begin position="114"/>
        <end position="168"/>
    </location>
</feature>
<gene>
    <name evidence="2" type="ORF">O0S10_08230</name>
</gene>